<feature type="transmembrane region" description="Helical" evidence="1">
    <location>
        <begin position="108"/>
        <end position="125"/>
    </location>
</feature>
<reference evidence="2 3" key="1">
    <citation type="journal article" date="2011" name="J. Bacteriol.">
        <title>Genome sequence of the algicidal bacterium Kordia algicida OT-1.</title>
        <authorList>
            <person name="Lee H.S."/>
            <person name="Kang S.G."/>
            <person name="Kwon K.K."/>
            <person name="Lee J.H."/>
            <person name="Kim S.J."/>
        </authorList>
    </citation>
    <scope>NUCLEOTIDE SEQUENCE [LARGE SCALE GENOMIC DNA]</scope>
    <source>
        <strain evidence="2 3">OT-1</strain>
    </source>
</reference>
<feature type="transmembrane region" description="Helical" evidence="1">
    <location>
        <begin position="7"/>
        <end position="25"/>
    </location>
</feature>
<feature type="transmembrane region" description="Helical" evidence="1">
    <location>
        <begin position="79"/>
        <end position="96"/>
    </location>
</feature>
<name>A9ECE8_9FLAO</name>
<dbReference type="STRING" id="391587.KAOT1_09901"/>
<dbReference type="AlphaFoldDB" id="A9ECE8"/>
<keyword evidence="3" id="KW-1185">Reference proteome</keyword>
<feature type="transmembrane region" description="Helical" evidence="1">
    <location>
        <begin position="168"/>
        <end position="186"/>
    </location>
</feature>
<feature type="transmembrane region" description="Helical" evidence="1">
    <location>
        <begin position="53"/>
        <end position="73"/>
    </location>
</feature>
<dbReference type="EMBL" id="ABIB01000019">
    <property type="protein sequence ID" value="EDP94353.1"/>
    <property type="molecule type" value="Genomic_DNA"/>
</dbReference>
<protein>
    <submittedName>
        <fullName evidence="2">Uncharacterized protein</fullName>
    </submittedName>
</protein>
<keyword evidence="1" id="KW-0472">Membrane</keyword>
<comment type="caution">
    <text evidence="2">The sequence shown here is derived from an EMBL/GenBank/DDBJ whole genome shotgun (WGS) entry which is preliminary data.</text>
</comment>
<keyword evidence="1" id="KW-1133">Transmembrane helix</keyword>
<keyword evidence="1" id="KW-0812">Transmembrane</keyword>
<evidence type="ECO:0000313" key="2">
    <source>
        <dbReference type="EMBL" id="EDP94353.1"/>
    </source>
</evidence>
<evidence type="ECO:0000313" key="3">
    <source>
        <dbReference type="Proteomes" id="UP000002945"/>
    </source>
</evidence>
<feature type="transmembrane region" description="Helical" evidence="1">
    <location>
        <begin position="140"/>
        <end position="161"/>
    </location>
</feature>
<sequence length="229" mass="26973">MKYTKPTYLAFFITAFVALIIALFFDKLDLLYIYPFCFITIAIIYIQEKKESLNFLFPLALIVGLAGGVLIIIGLGQCVPEVSVCISLFYLLYIRLMYIKNEKQKTTVRTYIILLFILLPILYVYDRVMCLVYDEIREDFIYFAVMVVLMLTYIMFALYYYIRNKNQANLWMLIAAVNLAIMNIIITINELYVYERMFTVLAVFCSNLMLFFSLKFMLEDEKNTLNDFS</sequence>
<gene>
    <name evidence="2" type="ORF">KAOT1_09901</name>
</gene>
<evidence type="ECO:0000256" key="1">
    <source>
        <dbReference type="SAM" id="Phobius"/>
    </source>
</evidence>
<dbReference type="HOGENOM" id="CLU_1208508_0_0_10"/>
<dbReference type="Proteomes" id="UP000002945">
    <property type="component" value="Unassembled WGS sequence"/>
</dbReference>
<organism evidence="2 3">
    <name type="scientific">Kordia algicida OT-1</name>
    <dbReference type="NCBI Taxonomy" id="391587"/>
    <lineage>
        <taxon>Bacteria</taxon>
        <taxon>Pseudomonadati</taxon>
        <taxon>Bacteroidota</taxon>
        <taxon>Flavobacteriia</taxon>
        <taxon>Flavobacteriales</taxon>
        <taxon>Flavobacteriaceae</taxon>
        <taxon>Kordia</taxon>
    </lineage>
</organism>
<feature type="transmembrane region" description="Helical" evidence="1">
    <location>
        <begin position="31"/>
        <end position="46"/>
    </location>
</feature>
<accession>A9ECE8</accession>
<feature type="transmembrane region" description="Helical" evidence="1">
    <location>
        <begin position="198"/>
        <end position="218"/>
    </location>
</feature>
<dbReference type="RefSeq" id="WP_007094539.1">
    <property type="nucleotide sequence ID" value="NZ_CP142125.1"/>
</dbReference>
<proteinExistence type="predicted"/>
<dbReference type="OrthoDB" id="1163116at2"/>